<dbReference type="Proteomes" id="UP000827092">
    <property type="component" value="Unassembled WGS sequence"/>
</dbReference>
<dbReference type="EMBL" id="JAFNEN010003062">
    <property type="protein sequence ID" value="KAG8172137.1"/>
    <property type="molecule type" value="Genomic_DNA"/>
</dbReference>
<gene>
    <name evidence="2" type="ORF">JTE90_006879</name>
</gene>
<dbReference type="AlphaFoldDB" id="A0AAV6TJM4"/>
<keyword evidence="3" id="KW-1185">Reference proteome</keyword>
<name>A0AAV6TJM4_9ARAC</name>
<protein>
    <submittedName>
        <fullName evidence="2">Uncharacterized protein</fullName>
    </submittedName>
</protein>
<evidence type="ECO:0000313" key="2">
    <source>
        <dbReference type="EMBL" id="KAG8172137.1"/>
    </source>
</evidence>
<organism evidence="2 3">
    <name type="scientific">Oedothorax gibbosus</name>
    <dbReference type="NCBI Taxonomy" id="931172"/>
    <lineage>
        <taxon>Eukaryota</taxon>
        <taxon>Metazoa</taxon>
        <taxon>Ecdysozoa</taxon>
        <taxon>Arthropoda</taxon>
        <taxon>Chelicerata</taxon>
        <taxon>Arachnida</taxon>
        <taxon>Araneae</taxon>
        <taxon>Araneomorphae</taxon>
        <taxon>Entelegynae</taxon>
        <taxon>Araneoidea</taxon>
        <taxon>Linyphiidae</taxon>
        <taxon>Erigoninae</taxon>
        <taxon>Oedothorax</taxon>
    </lineage>
</organism>
<reference evidence="2 3" key="1">
    <citation type="journal article" date="2022" name="Nat. Ecol. Evol.">
        <title>A masculinizing supergene underlies an exaggerated male reproductive morph in a spider.</title>
        <authorList>
            <person name="Hendrickx F."/>
            <person name="De Corte Z."/>
            <person name="Sonet G."/>
            <person name="Van Belleghem S.M."/>
            <person name="Kostlbacher S."/>
            <person name="Vangestel C."/>
        </authorList>
    </citation>
    <scope>NUCLEOTIDE SEQUENCE [LARGE SCALE GENOMIC DNA]</scope>
    <source>
        <strain evidence="2">W744_W776</strain>
    </source>
</reference>
<feature type="coiled-coil region" evidence="1">
    <location>
        <begin position="49"/>
        <end position="90"/>
    </location>
</feature>
<accession>A0AAV6TJM4</accession>
<proteinExistence type="predicted"/>
<comment type="caution">
    <text evidence="2">The sequence shown here is derived from an EMBL/GenBank/DDBJ whole genome shotgun (WGS) entry which is preliminary data.</text>
</comment>
<keyword evidence="1" id="KW-0175">Coiled coil</keyword>
<evidence type="ECO:0000256" key="1">
    <source>
        <dbReference type="SAM" id="Coils"/>
    </source>
</evidence>
<evidence type="ECO:0000313" key="3">
    <source>
        <dbReference type="Proteomes" id="UP000827092"/>
    </source>
</evidence>
<sequence>MGTQMAALQSKNWEDSPYSTIQSDLKDTQHLLQVIQFIKKEKEIASTQFDMAQSENVRLNLKVEQLNHDLNSAKSELKEIMNNLQNSTRVPAYEPKKKRELIQNIEMLTVRTTP</sequence>